<reference evidence="11 12" key="1">
    <citation type="submission" date="2017-05" db="EMBL/GenBank/DDBJ databases">
        <title>Draft genome sequence of Elsinoe australis.</title>
        <authorList>
            <person name="Cheng Q."/>
        </authorList>
    </citation>
    <scope>NUCLEOTIDE SEQUENCE [LARGE SCALE GENOMIC DNA]</scope>
    <source>
        <strain evidence="11 12">NL1</strain>
    </source>
</reference>
<dbReference type="SUPFAM" id="SSF63411">
    <property type="entry name" value="LuxS/MPP-like metallohydrolase"/>
    <property type="match status" value="4"/>
</dbReference>
<dbReference type="GO" id="GO:0046872">
    <property type="term" value="F:metal ion binding"/>
    <property type="evidence" value="ECO:0007669"/>
    <property type="project" value="UniProtKB-KW"/>
</dbReference>
<dbReference type="FunFam" id="3.30.830.10:FF:000004">
    <property type="entry name" value="Putative insulin-degrading enzyme"/>
    <property type="match status" value="1"/>
</dbReference>
<dbReference type="Pfam" id="PF22456">
    <property type="entry name" value="PqqF-like_C_4"/>
    <property type="match status" value="1"/>
</dbReference>
<dbReference type="GO" id="GO:0051603">
    <property type="term" value="P:proteolysis involved in protein catabolic process"/>
    <property type="evidence" value="ECO:0007669"/>
    <property type="project" value="TreeGrafter"/>
</dbReference>
<dbReference type="FunFam" id="3.30.830.10:FF:000005">
    <property type="entry name" value="nardilysin isoform X1"/>
    <property type="match status" value="1"/>
</dbReference>
<keyword evidence="6" id="KW-0482">Metalloprotease</keyword>
<dbReference type="Pfam" id="PF16187">
    <property type="entry name" value="Peptidase_M16_M"/>
    <property type="match status" value="1"/>
</dbReference>
<evidence type="ECO:0000256" key="2">
    <source>
        <dbReference type="ARBA" id="ARBA00022670"/>
    </source>
</evidence>
<dbReference type="InterPro" id="IPR007863">
    <property type="entry name" value="Peptidase_M16_C"/>
</dbReference>
<feature type="domain" description="Peptidase M16 N-terminal" evidence="7">
    <location>
        <begin position="30"/>
        <end position="186"/>
    </location>
</feature>
<dbReference type="Proteomes" id="UP000243723">
    <property type="component" value="Unassembled WGS sequence"/>
</dbReference>
<sequence length="1102" mass="125086">MSHRLADSLEKPQLDNRTYRVIELPNKLEVLLIHDPETDKASAAMDVNVGSFSDSDDLPGMAHAVEHLLFMGTEKFPGENDYNQYLQKYGGYSNAFTASCDTNYYFELSATSTSNSQAVSNGTSKPVDKSQAPLYGALDRFAQFFVKPLFLEDTLDRELRAVDSENKKNLQSDNWRLHQLNKSLANKKHPFNKFSTGNYKVLHDDPLARGVAIRDAFIGFYNKHYSANRMKLAVLGREELDTLETWVTEFFSEVPNQDLPKLRWDDIPAYSNDELATQIFAKPVMEMRDLDIYFVYPDEEELWETHPARYISHLIGHEGPGSILAYLKAKGWANGLGAGPFPICPGGALFSVSIKLTKDGLTHYKDVVKVLFQYIATIKEQPPQEWIVEEMKQLAEIDFRFRQKIPASRTTSSLSGVMQKPYPRDKLLSAQSLIWRFDPKAIKRGLDHLTPENFRLTMVAQEFSGLDAKEKWYGTEYKYEKIPTDFLDEIQKAYKQPKAERPAELHLPAKNEFIPANLEVEQKKVDKAAITPKLVRNDPRVRTWWKKDDQFWAPKANVNVVLRSAIVQSSAMTAVMTSMFKNLVEDSLVEYAYDAELAGLEYSISNHATGLDVVVSGYNDKMHVLLEKVLVSIRDLEVKDDRFEIVKERMLRGMRNFDYQQPFHQISTYSRWLVSEKGYTNQQLLDELPSITADDIRRFIPQILSQMHIEILAHGNLYREDALRLTDIVETTIHGRNLPASQWPIRRSLVIPQGGNYVYKRTLKDPANVNHCIDYVLFTGLNSDRTTRALLLLFAQMADEPVFDTLRSKEQLGYVVSSSPVTLATVSGWRILIQSERTPEYLEKRIDIFLTKFGDTIKDMSQADFDSFKIALINKRLEKLKNLNQETARFWHHITSEVFDFELVYRDVEHVEKLTKDQMVDFFSTYISPASDKRARAAVHLVAQTSPEELAEKTDPAEKTEKVNSALEQLLTQLSIESDRTLLQKRVAALPASDLNAKSISSALSSHLTEDAKTPAADAENIIAQVTPVLEQALPQLGISAGITNGSEADAESTSSSDVKLPPTKEATIIEDVRLFKSGLPVTEGAIPVRDIKELEDREAKL</sequence>
<comment type="similarity">
    <text evidence="1">Belongs to the peptidase M16 family.</text>
</comment>
<dbReference type="PANTHER" id="PTHR43690">
    <property type="entry name" value="NARDILYSIN"/>
    <property type="match status" value="1"/>
</dbReference>
<dbReference type="PANTHER" id="PTHR43690:SF18">
    <property type="entry name" value="INSULIN-DEGRADING ENZYME-RELATED"/>
    <property type="match status" value="1"/>
</dbReference>
<evidence type="ECO:0000256" key="6">
    <source>
        <dbReference type="ARBA" id="ARBA00023049"/>
    </source>
</evidence>
<dbReference type="InterPro" id="IPR011249">
    <property type="entry name" value="Metalloenz_LuxS/M16"/>
</dbReference>
<dbReference type="Gene3D" id="3.30.830.10">
    <property type="entry name" value="Metalloenzyme, LuxS/M16 peptidase-like"/>
    <property type="match status" value="4"/>
</dbReference>
<keyword evidence="4" id="KW-0378">Hydrolase</keyword>
<dbReference type="Pfam" id="PF05193">
    <property type="entry name" value="Peptidase_M16_C"/>
    <property type="match status" value="1"/>
</dbReference>
<evidence type="ECO:0000259" key="8">
    <source>
        <dbReference type="Pfam" id="PF05193"/>
    </source>
</evidence>
<dbReference type="GO" id="GO:0005739">
    <property type="term" value="C:mitochondrion"/>
    <property type="evidence" value="ECO:0007669"/>
    <property type="project" value="TreeGrafter"/>
</dbReference>
<dbReference type="FunFam" id="3.30.830.10:FF:000003">
    <property type="entry name" value="Insulin-degrading enzyme"/>
    <property type="match status" value="1"/>
</dbReference>
<dbReference type="AlphaFoldDB" id="A0A2P7YLD9"/>
<comment type="caution">
    <text evidence="11">The sequence shown here is derived from an EMBL/GenBank/DDBJ whole genome shotgun (WGS) entry which is preliminary data.</text>
</comment>
<feature type="domain" description="Coenzyme PQQ synthesis protein F-like C-terminal lobe" evidence="10">
    <location>
        <begin position="793"/>
        <end position="891"/>
    </location>
</feature>
<evidence type="ECO:0000256" key="3">
    <source>
        <dbReference type="ARBA" id="ARBA00022723"/>
    </source>
</evidence>
<evidence type="ECO:0000313" key="11">
    <source>
        <dbReference type="EMBL" id="PSK36776.1"/>
    </source>
</evidence>
<keyword evidence="3" id="KW-0479">Metal-binding</keyword>
<organism evidence="11 12">
    <name type="scientific">Elsinoe australis</name>
    <dbReference type="NCBI Taxonomy" id="40998"/>
    <lineage>
        <taxon>Eukaryota</taxon>
        <taxon>Fungi</taxon>
        <taxon>Dikarya</taxon>
        <taxon>Ascomycota</taxon>
        <taxon>Pezizomycotina</taxon>
        <taxon>Dothideomycetes</taxon>
        <taxon>Dothideomycetidae</taxon>
        <taxon>Myriangiales</taxon>
        <taxon>Elsinoaceae</taxon>
        <taxon>Elsinoe</taxon>
    </lineage>
</organism>
<proteinExistence type="inferred from homology"/>
<dbReference type="EMBL" id="NHZQ01000419">
    <property type="protein sequence ID" value="PSK36776.1"/>
    <property type="molecule type" value="Genomic_DNA"/>
</dbReference>
<dbReference type="STRING" id="40998.A0A2P7YLD9"/>
<feature type="domain" description="Peptidase M16 middle/third" evidence="9">
    <location>
        <begin position="399"/>
        <end position="687"/>
    </location>
</feature>
<dbReference type="InterPro" id="IPR032632">
    <property type="entry name" value="Peptidase_M16_M"/>
</dbReference>
<evidence type="ECO:0000256" key="1">
    <source>
        <dbReference type="ARBA" id="ARBA00007261"/>
    </source>
</evidence>
<dbReference type="Pfam" id="PF00675">
    <property type="entry name" value="Peptidase_M16"/>
    <property type="match status" value="1"/>
</dbReference>
<dbReference type="GO" id="GO:0043171">
    <property type="term" value="P:peptide catabolic process"/>
    <property type="evidence" value="ECO:0007669"/>
    <property type="project" value="TreeGrafter"/>
</dbReference>
<dbReference type="InterPro" id="IPR054734">
    <property type="entry name" value="PqqF-like_C_4"/>
</dbReference>
<dbReference type="InterPro" id="IPR011765">
    <property type="entry name" value="Pept_M16_N"/>
</dbReference>
<keyword evidence="12" id="KW-1185">Reference proteome</keyword>
<feature type="domain" description="Peptidase M16 C-terminal" evidence="8">
    <location>
        <begin position="214"/>
        <end position="393"/>
    </location>
</feature>
<keyword evidence="5" id="KW-0862">Zinc</keyword>
<accession>A0A2P7YLD9</accession>
<evidence type="ECO:0000256" key="5">
    <source>
        <dbReference type="ARBA" id="ARBA00022833"/>
    </source>
</evidence>
<evidence type="ECO:0000256" key="4">
    <source>
        <dbReference type="ARBA" id="ARBA00022801"/>
    </source>
</evidence>
<name>A0A2P7YLD9_9PEZI</name>
<keyword evidence="2" id="KW-0645">Protease</keyword>
<evidence type="ECO:0000259" key="10">
    <source>
        <dbReference type="Pfam" id="PF22456"/>
    </source>
</evidence>
<dbReference type="OrthoDB" id="952271at2759"/>
<dbReference type="InterPro" id="IPR050626">
    <property type="entry name" value="Peptidase_M16"/>
</dbReference>
<evidence type="ECO:0000313" key="12">
    <source>
        <dbReference type="Proteomes" id="UP000243723"/>
    </source>
</evidence>
<gene>
    <name evidence="11" type="ORF">B9Z65_1959</name>
</gene>
<dbReference type="GO" id="GO:0004222">
    <property type="term" value="F:metalloendopeptidase activity"/>
    <property type="evidence" value="ECO:0007669"/>
    <property type="project" value="TreeGrafter"/>
</dbReference>
<evidence type="ECO:0000259" key="7">
    <source>
        <dbReference type="Pfam" id="PF00675"/>
    </source>
</evidence>
<evidence type="ECO:0000259" key="9">
    <source>
        <dbReference type="Pfam" id="PF16187"/>
    </source>
</evidence>
<protein>
    <submittedName>
        <fullName evidence="11">Uncharacterized protein</fullName>
    </submittedName>
</protein>
<dbReference type="GO" id="GO:0005829">
    <property type="term" value="C:cytosol"/>
    <property type="evidence" value="ECO:0007669"/>
    <property type="project" value="TreeGrafter"/>
</dbReference>